<feature type="compositionally biased region" description="Basic and acidic residues" evidence="1">
    <location>
        <begin position="31"/>
        <end position="41"/>
    </location>
</feature>
<evidence type="ECO:0000313" key="2">
    <source>
        <dbReference type="EMBL" id="KAK3189597.1"/>
    </source>
</evidence>
<keyword evidence="3" id="KW-1185">Reference proteome</keyword>
<dbReference type="AlphaFoldDB" id="A0AAE0DW83"/>
<accession>A0AAE0DW83</accession>
<proteinExistence type="predicted"/>
<sequence length="86" mass="9173">MVCHFTASPGFPTATSDPSSFRPKKSIRTKTTAEIERDPRTKPPTPLPATTTSSWPAAEARDSVASPMLSFCLTSISPPILSSINP</sequence>
<comment type="caution">
    <text evidence="2">The sequence shown here is derived from an EMBL/GenBank/DDBJ whole genome shotgun (WGS) entry which is preliminary data.</text>
</comment>
<reference evidence="2" key="1">
    <citation type="journal article" date="2023" name="Plant J.">
        <title>Genome sequences and population genomics provide insights into the demographic history, inbreeding, and mutation load of two 'living fossil' tree species of Dipteronia.</title>
        <authorList>
            <person name="Feng Y."/>
            <person name="Comes H.P."/>
            <person name="Chen J."/>
            <person name="Zhu S."/>
            <person name="Lu R."/>
            <person name="Zhang X."/>
            <person name="Li P."/>
            <person name="Qiu J."/>
            <person name="Olsen K.M."/>
            <person name="Qiu Y."/>
        </authorList>
    </citation>
    <scope>NUCLEOTIDE SEQUENCE</scope>
    <source>
        <strain evidence="2">NBL</strain>
    </source>
</reference>
<organism evidence="2 3">
    <name type="scientific">Dipteronia sinensis</name>
    <dbReference type="NCBI Taxonomy" id="43782"/>
    <lineage>
        <taxon>Eukaryota</taxon>
        <taxon>Viridiplantae</taxon>
        <taxon>Streptophyta</taxon>
        <taxon>Embryophyta</taxon>
        <taxon>Tracheophyta</taxon>
        <taxon>Spermatophyta</taxon>
        <taxon>Magnoliopsida</taxon>
        <taxon>eudicotyledons</taxon>
        <taxon>Gunneridae</taxon>
        <taxon>Pentapetalae</taxon>
        <taxon>rosids</taxon>
        <taxon>malvids</taxon>
        <taxon>Sapindales</taxon>
        <taxon>Sapindaceae</taxon>
        <taxon>Hippocastanoideae</taxon>
        <taxon>Acereae</taxon>
        <taxon>Dipteronia</taxon>
    </lineage>
</organism>
<evidence type="ECO:0000256" key="1">
    <source>
        <dbReference type="SAM" id="MobiDB-lite"/>
    </source>
</evidence>
<protein>
    <submittedName>
        <fullName evidence="2">Uncharacterized protein</fullName>
    </submittedName>
</protein>
<evidence type="ECO:0000313" key="3">
    <source>
        <dbReference type="Proteomes" id="UP001281410"/>
    </source>
</evidence>
<feature type="region of interest" description="Disordered" evidence="1">
    <location>
        <begin position="1"/>
        <end position="60"/>
    </location>
</feature>
<gene>
    <name evidence="2" type="ORF">Dsin_029158</name>
</gene>
<dbReference type="EMBL" id="JANJYJ010000009">
    <property type="protein sequence ID" value="KAK3189597.1"/>
    <property type="molecule type" value="Genomic_DNA"/>
</dbReference>
<dbReference type="Proteomes" id="UP001281410">
    <property type="component" value="Unassembled WGS sequence"/>
</dbReference>
<name>A0AAE0DW83_9ROSI</name>